<sequence>MRAVLVAVTTALTLGLAGVPAASAEATPSAAAASFDVWFNGNGYSPKADLAAGAHSVSLRADCDSDVVAGQLYHVTWGRDRKVGNVVRIPCGGSAHPLYQLSGGEYYFYFLSGVDNTRVVGTWA</sequence>
<evidence type="ECO:0000313" key="2">
    <source>
        <dbReference type="EMBL" id="MFB9556190.1"/>
    </source>
</evidence>
<dbReference type="Proteomes" id="UP001589716">
    <property type="component" value="Unassembled WGS sequence"/>
</dbReference>
<evidence type="ECO:0000256" key="1">
    <source>
        <dbReference type="SAM" id="SignalP"/>
    </source>
</evidence>
<feature type="signal peptide" evidence="1">
    <location>
        <begin position="1"/>
        <end position="24"/>
    </location>
</feature>
<protein>
    <recommendedName>
        <fullName evidence="4">Secreted protein</fullName>
    </recommendedName>
</protein>
<accession>A0ABV5QRR6</accession>
<dbReference type="EMBL" id="JBHMCT010000012">
    <property type="protein sequence ID" value="MFB9556190.1"/>
    <property type="molecule type" value="Genomic_DNA"/>
</dbReference>
<feature type="chain" id="PRO_5045376122" description="Secreted protein" evidence="1">
    <location>
        <begin position="25"/>
        <end position="124"/>
    </location>
</feature>
<name>A0ABV5QRR6_9ACTN</name>
<evidence type="ECO:0000313" key="3">
    <source>
        <dbReference type="Proteomes" id="UP001589716"/>
    </source>
</evidence>
<dbReference type="RefSeq" id="WP_345490516.1">
    <property type="nucleotide sequence ID" value="NZ_BAAAWU010000001.1"/>
</dbReference>
<organism evidence="2 3">
    <name type="scientific">Streptomyces roseoviridis</name>
    <dbReference type="NCBI Taxonomy" id="67361"/>
    <lineage>
        <taxon>Bacteria</taxon>
        <taxon>Bacillati</taxon>
        <taxon>Actinomycetota</taxon>
        <taxon>Actinomycetes</taxon>
        <taxon>Kitasatosporales</taxon>
        <taxon>Streptomycetaceae</taxon>
        <taxon>Streptomyces</taxon>
    </lineage>
</organism>
<keyword evidence="1" id="KW-0732">Signal</keyword>
<keyword evidence="3" id="KW-1185">Reference proteome</keyword>
<comment type="caution">
    <text evidence="2">The sequence shown here is derived from an EMBL/GenBank/DDBJ whole genome shotgun (WGS) entry which is preliminary data.</text>
</comment>
<proteinExistence type="predicted"/>
<evidence type="ECO:0008006" key="4">
    <source>
        <dbReference type="Google" id="ProtNLM"/>
    </source>
</evidence>
<gene>
    <name evidence="2" type="ORF">ACFFTP_18600</name>
</gene>
<reference evidence="2 3" key="1">
    <citation type="submission" date="2024-09" db="EMBL/GenBank/DDBJ databases">
        <authorList>
            <person name="Sun Q."/>
            <person name="Mori K."/>
        </authorList>
    </citation>
    <scope>NUCLEOTIDE SEQUENCE [LARGE SCALE GENOMIC DNA]</scope>
    <source>
        <strain evidence="2 3">JCM 4414</strain>
    </source>
</reference>